<gene>
    <name evidence="2" type="primary">ugpQ</name>
    <name evidence="2" type="ORF">GO608_09000</name>
</gene>
<keyword evidence="3" id="KW-1185">Reference proteome</keyword>
<dbReference type="Proteomes" id="UP000601990">
    <property type="component" value="Unassembled WGS sequence"/>
</dbReference>
<evidence type="ECO:0000313" key="3">
    <source>
        <dbReference type="Proteomes" id="UP000601990"/>
    </source>
</evidence>
<dbReference type="SUPFAM" id="SSF51695">
    <property type="entry name" value="PLC-like phosphodiesterases"/>
    <property type="match status" value="1"/>
</dbReference>
<dbReference type="EMBL" id="WTVH01000014">
    <property type="protein sequence ID" value="NMF93461.1"/>
    <property type="molecule type" value="Genomic_DNA"/>
</dbReference>
<name>A0ABX1N2G2_9RHOO</name>
<keyword evidence="2" id="KW-0378">Hydrolase</keyword>
<reference evidence="2" key="1">
    <citation type="submission" date="2019-12" db="EMBL/GenBank/DDBJ databases">
        <title>Comparative genomics gives insights into the taxonomy of the Azoarcus-Aromatoleum group and reveals separate origins of nif in the plant-associated Azoarcus and non-plant-associated Aromatoleum sub-groups.</title>
        <authorList>
            <person name="Lafos M."/>
            <person name="Maluk M."/>
            <person name="Batista M."/>
            <person name="Junghare M."/>
            <person name="Carmona M."/>
            <person name="Faoro H."/>
            <person name="Cruz L.M."/>
            <person name="Battistoni F."/>
            <person name="De Souza E."/>
            <person name="Pedrosa F."/>
            <person name="Chen W.-M."/>
            <person name="Poole P.S."/>
            <person name="Dixon R.A."/>
            <person name="James E.K."/>
        </authorList>
    </citation>
    <scope>NUCLEOTIDE SEQUENCE</scope>
    <source>
        <strain evidence="2">U120</strain>
    </source>
</reference>
<feature type="domain" description="GP-PDE" evidence="1">
    <location>
        <begin position="10"/>
        <end position="248"/>
    </location>
</feature>
<dbReference type="InterPro" id="IPR030395">
    <property type="entry name" value="GP_PDE_dom"/>
</dbReference>
<evidence type="ECO:0000313" key="2">
    <source>
        <dbReference type="EMBL" id="NMF93461.1"/>
    </source>
</evidence>
<dbReference type="GO" id="GO:0008889">
    <property type="term" value="F:glycerophosphodiester phosphodiesterase activity"/>
    <property type="evidence" value="ECO:0007669"/>
    <property type="project" value="UniProtKB-EC"/>
</dbReference>
<dbReference type="PANTHER" id="PTHR46211:SF1">
    <property type="entry name" value="GLYCEROPHOSPHODIESTER PHOSPHODIESTERASE, CYTOPLASMIC"/>
    <property type="match status" value="1"/>
</dbReference>
<dbReference type="Pfam" id="PF03009">
    <property type="entry name" value="GDPD"/>
    <property type="match status" value="1"/>
</dbReference>
<proteinExistence type="predicted"/>
<dbReference type="InterPro" id="IPR017946">
    <property type="entry name" value="PLC-like_Pdiesterase_TIM-brl"/>
</dbReference>
<organism evidence="2 3">
    <name type="scientific">Aromatoleum buckelii</name>
    <dbReference type="NCBI Taxonomy" id="200254"/>
    <lineage>
        <taxon>Bacteria</taxon>
        <taxon>Pseudomonadati</taxon>
        <taxon>Pseudomonadota</taxon>
        <taxon>Betaproteobacteria</taxon>
        <taxon>Rhodocyclales</taxon>
        <taxon>Rhodocyclaceae</taxon>
        <taxon>Aromatoleum</taxon>
    </lineage>
</organism>
<comment type="caution">
    <text evidence="2">The sequence shown here is derived from an EMBL/GenBank/DDBJ whole genome shotgun (WGS) entry which is preliminary data.</text>
</comment>
<protein>
    <submittedName>
        <fullName evidence="2">Glycerophosphodiester phosphodiesterase</fullName>
        <ecNumber evidence="2">3.1.4.46</ecNumber>
    </submittedName>
</protein>
<dbReference type="PROSITE" id="PS51704">
    <property type="entry name" value="GP_PDE"/>
    <property type="match status" value="1"/>
</dbReference>
<dbReference type="Gene3D" id="3.20.20.190">
    <property type="entry name" value="Phosphatidylinositol (PI) phosphodiesterase"/>
    <property type="match status" value="1"/>
</dbReference>
<dbReference type="RefSeq" id="WP_169198735.1">
    <property type="nucleotide sequence ID" value="NZ_WTVH02000009.1"/>
</dbReference>
<evidence type="ECO:0000259" key="1">
    <source>
        <dbReference type="PROSITE" id="PS51704"/>
    </source>
</evidence>
<sequence>MTPPRSWPLAPVLAHRCGGLLAPENTLAGLAAAAEAGCGGVEFDVMLSGSGSPVLIHDETLGRTTDGHGRVALTRDENLRALDAGRWFDARFAGERVPTLDEAAARCISLGLSVNLEIKPATGQDDETARVVARRAGELWAGVALPPLLSSFSELALEVAAQLAAHLPRGLLVERAPPDWLQRCRRVGAAALHADARYLDRSTIIEARKAGLWVATYTVNDPGRAQTLFDWGVDCIITDRPDVVRASVTRHRSSTGYPAGFGVQSC</sequence>
<dbReference type="NCBIfam" id="NF006989">
    <property type="entry name" value="PRK09454.1"/>
    <property type="match status" value="1"/>
</dbReference>
<dbReference type="PANTHER" id="PTHR46211">
    <property type="entry name" value="GLYCEROPHOSPHORYL DIESTER PHOSPHODIESTERASE"/>
    <property type="match status" value="1"/>
</dbReference>
<dbReference type="EC" id="3.1.4.46" evidence="2"/>
<accession>A0ABX1N2G2</accession>